<protein>
    <submittedName>
        <fullName evidence="1">Bifunctional antitoxin/transcriptional repressor RelB</fullName>
    </submittedName>
</protein>
<evidence type="ECO:0000313" key="2">
    <source>
        <dbReference type="Proteomes" id="UP000193675"/>
    </source>
</evidence>
<accession>A0A1X0ZUZ5</accession>
<dbReference type="GO" id="GO:0006355">
    <property type="term" value="P:regulation of DNA-templated transcription"/>
    <property type="evidence" value="ECO:0007669"/>
    <property type="project" value="InterPro"/>
</dbReference>
<sequence length="78" mass="8904">MASIKVHIDEDLIKLAYPKLQTLGVTPSELMRQALRYVAEHGQLPFELAQSTKEEIQLAKIRHRIASPQRIKVSLKDL</sequence>
<dbReference type="InterPro" id="IPR013321">
    <property type="entry name" value="Arc_rbn_hlx_hlx"/>
</dbReference>
<name>A0A1X0ZUZ5_PSEPU</name>
<dbReference type="AlphaFoldDB" id="A0A1X0ZUZ5"/>
<gene>
    <name evidence="1" type="ORF">B7H17_14460</name>
</gene>
<dbReference type="Gene3D" id="1.10.1220.10">
    <property type="entry name" value="Met repressor-like"/>
    <property type="match status" value="1"/>
</dbReference>
<organism evidence="1 2">
    <name type="scientific">Pseudomonas putida</name>
    <name type="common">Arthrobacter siderocapsulatus</name>
    <dbReference type="NCBI Taxonomy" id="303"/>
    <lineage>
        <taxon>Bacteria</taxon>
        <taxon>Pseudomonadati</taxon>
        <taxon>Pseudomonadota</taxon>
        <taxon>Gammaproteobacteria</taxon>
        <taxon>Pseudomonadales</taxon>
        <taxon>Pseudomonadaceae</taxon>
        <taxon>Pseudomonas</taxon>
    </lineage>
</organism>
<dbReference type="OrthoDB" id="7221783at2"/>
<evidence type="ECO:0000313" key="1">
    <source>
        <dbReference type="EMBL" id="ORL63515.1"/>
    </source>
</evidence>
<reference evidence="1 2" key="1">
    <citation type="submission" date="2017-04" db="EMBL/GenBank/DDBJ databases">
        <title>Presence of VIM-2 positive Pseudomonas species in chickens and their surrounding environment.</title>
        <authorList>
            <person name="Zhang R."/>
        </authorList>
    </citation>
    <scope>NUCLEOTIDE SEQUENCE [LARGE SCALE GENOMIC DNA]</scope>
    <source>
        <strain evidence="1 2">DZ-C18</strain>
    </source>
</reference>
<dbReference type="Pfam" id="PF04221">
    <property type="entry name" value="RelB"/>
    <property type="match status" value="1"/>
</dbReference>
<comment type="caution">
    <text evidence="1">The sequence shown here is derived from an EMBL/GenBank/DDBJ whole genome shotgun (WGS) entry which is preliminary data.</text>
</comment>
<proteinExistence type="predicted"/>
<dbReference type="Proteomes" id="UP000193675">
    <property type="component" value="Unassembled WGS sequence"/>
</dbReference>
<dbReference type="EMBL" id="NBWC01000018">
    <property type="protein sequence ID" value="ORL63515.1"/>
    <property type="molecule type" value="Genomic_DNA"/>
</dbReference>
<dbReference type="RefSeq" id="WP_084857060.1">
    <property type="nucleotide sequence ID" value="NZ_NBWC01000018.1"/>
</dbReference>
<dbReference type="InterPro" id="IPR007337">
    <property type="entry name" value="RelB/DinJ"/>
</dbReference>